<evidence type="ECO:0000313" key="2">
    <source>
        <dbReference type="EMBL" id="CAF3835469.1"/>
    </source>
</evidence>
<sequence>MAYELNQWLDKRATKSHIDIGLEPALLSPDLHEQNECERITRYAAYDCLAIHQFLSKLKSIPDHQLTTGLNRRVYTKFNYELEDISSDDEDYNLTHTLQPPPTIPVKNTLNGVAHDNVPQGDHILINDEIIINYQPENSLPTDGMIRFPLEGESMRNDDNHVSNEQTVV</sequence>
<evidence type="ECO:0000313" key="1">
    <source>
        <dbReference type="EMBL" id="CAF0777955.1"/>
    </source>
</evidence>
<proteinExistence type="predicted"/>
<dbReference type="AlphaFoldDB" id="A0A813R7S0"/>
<name>A0A813R7S0_9BILA</name>
<dbReference type="Proteomes" id="UP000663844">
    <property type="component" value="Unassembled WGS sequence"/>
</dbReference>
<dbReference type="EMBL" id="CAJOAZ010001607">
    <property type="protein sequence ID" value="CAF3835469.1"/>
    <property type="molecule type" value="Genomic_DNA"/>
</dbReference>
<organism evidence="1 3">
    <name type="scientific">Adineta steineri</name>
    <dbReference type="NCBI Taxonomy" id="433720"/>
    <lineage>
        <taxon>Eukaryota</taxon>
        <taxon>Metazoa</taxon>
        <taxon>Spiralia</taxon>
        <taxon>Gnathifera</taxon>
        <taxon>Rotifera</taxon>
        <taxon>Eurotatoria</taxon>
        <taxon>Bdelloidea</taxon>
        <taxon>Adinetida</taxon>
        <taxon>Adinetidae</taxon>
        <taxon>Adineta</taxon>
    </lineage>
</organism>
<protein>
    <submittedName>
        <fullName evidence="1">Uncharacterized protein</fullName>
    </submittedName>
</protein>
<gene>
    <name evidence="1" type="ORF">JYZ213_LOCUS4003</name>
    <name evidence="2" type="ORF">OXD698_LOCUS20335</name>
</gene>
<dbReference type="Proteomes" id="UP000663845">
    <property type="component" value="Unassembled WGS sequence"/>
</dbReference>
<dbReference type="EMBL" id="CAJNOG010000022">
    <property type="protein sequence ID" value="CAF0777955.1"/>
    <property type="molecule type" value="Genomic_DNA"/>
</dbReference>
<accession>A0A813R7S0</accession>
<reference evidence="1" key="1">
    <citation type="submission" date="2021-02" db="EMBL/GenBank/DDBJ databases">
        <authorList>
            <person name="Nowell W R."/>
        </authorList>
    </citation>
    <scope>NUCLEOTIDE SEQUENCE</scope>
</reference>
<evidence type="ECO:0000313" key="3">
    <source>
        <dbReference type="Proteomes" id="UP000663845"/>
    </source>
</evidence>
<comment type="caution">
    <text evidence="1">The sequence shown here is derived from an EMBL/GenBank/DDBJ whole genome shotgun (WGS) entry which is preliminary data.</text>
</comment>